<gene>
    <name evidence="1" type="ORF">IAB51_07070</name>
</gene>
<reference evidence="1" key="1">
    <citation type="submission" date="2020-10" db="EMBL/GenBank/DDBJ databases">
        <authorList>
            <person name="Gilroy R."/>
        </authorList>
    </citation>
    <scope>NUCLEOTIDE SEQUENCE</scope>
    <source>
        <strain evidence="1">CHK199-13235</strain>
    </source>
</reference>
<organism evidence="1 2">
    <name type="scientific">Candidatus Merdivicinus excrementipullorum</name>
    <dbReference type="NCBI Taxonomy" id="2840867"/>
    <lineage>
        <taxon>Bacteria</taxon>
        <taxon>Bacillati</taxon>
        <taxon>Bacillota</taxon>
        <taxon>Clostridia</taxon>
        <taxon>Eubacteriales</taxon>
        <taxon>Oscillospiraceae</taxon>
        <taxon>Oscillospiraceae incertae sedis</taxon>
        <taxon>Candidatus Merdivicinus</taxon>
    </lineage>
</organism>
<name>A0A9D1FMN8_9FIRM</name>
<dbReference type="EMBL" id="DVJP01000047">
    <property type="protein sequence ID" value="HIS76558.1"/>
    <property type="molecule type" value="Genomic_DNA"/>
</dbReference>
<protein>
    <submittedName>
        <fullName evidence="1">Uncharacterized protein</fullName>
    </submittedName>
</protein>
<accession>A0A9D1FMN8</accession>
<comment type="caution">
    <text evidence="1">The sequence shown here is derived from an EMBL/GenBank/DDBJ whole genome shotgun (WGS) entry which is preliminary data.</text>
</comment>
<dbReference type="AlphaFoldDB" id="A0A9D1FMN8"/>
<dbReference type="Proteomes" id="UP000824002">
    <property type="component" value="Unassembled WGS sequence"/>
</dbReference>
<sequence>MKVFQVLNGICFWDGTEQFPALESTEGKFAPDILFVEAPDYVFEGWGYDPEETGDNRFIKPTPPEGWLYDDETGTFYPEGELPPSEQPTYTELMSMFYAIERGMTE</sequence>
<evidence type="ECO:0000313" key="1">
    <source>
        <dbReference type="EMBL" id="HIS76558.1"/>
    </source>
</evidence>
<reference evidence="1" key="2">
    <citation type="journal article" date="2021" name="PeerJ">
        <title>Extensive microbial diversity within the chicken gut microbiome revealed by metagenomics and culture.</title>
        <authorList>
            <person name="Gilroy R."/>
            <person name="Ravi A."/>
            <person name="Getino M."/>
            <person name="Pursley I."/>
            <person name="Horton D.L."/>
            <person name="Alikhan N.F."/>
            <person name="Baker D."/>
            <person name="Gharbi K."/>
            <person name="Hall N."/>
            <person name="Watson M."/>
            <person name="Adriaenssens E.M."/>
            <person name="Foster-Nyarko E."/>
            <person name="Jarju S."/>
            <person name="Secka A."/>
            <person name="Antonio M."/>
            <person name="Oren A."/>
            <person name="Chaudhuri R.R."/>
            <person name="La Ragione R."/>
            <person name="Hildebrand F."/>
            <person name="Pallen M.J."/>
        </authorList>
    </citation>
    <scope>NUCLEOTIDE SEQUENCE</scope>
    <source>
        <strain evidence="1">CHK199-13235</strain>
    </source>
</reference>
<proteinExistence type="predicted"/>
<evidence type="ECO:0000313" key="2">
    <source>
        <dbReference type="Proteomes" id="UP000824002"/>
    </source>
</evidence>